<evidence type="ECO:0000313" key="2">
    <source>
        <dbReference type="EMBL" id="SMH57668.1"/>
    </source>
</evidence>
<accession>A0A1X7Q121</accession>
<evidence type="ECO:0000256" key="1">
    <source>
        <dbReference type="SAM" id="SignalP"/>
    </source>
</evidence>
<evidence type="ECO:0000313" key="3">
    <source>
        <dbReference type="Proteomes" id="UP000193083"/>
    </source>
</evidence>
<proteinExistence type="predicted"/>
<feature type="chain" id="PRO_5013005119" evidence="1">
    <location>
        <begin position="21"/>
        <end position="75"/>
    </location>
</feature>
<keyword evidence="1" id="KW-0732">Signal</keyword>
<name>A0A1X7Q121_9HYPH</name>
<keyword evidence="3" id="KW-1185">Reference proteome</keyword>
<protein>
    <submittedName>
        <fullName evidence="2">Uncharacterized protein</fullName>
    </submittedName>
</protein>
<organism evidence="2 3">
    <name type="scientific">Mesorhizobium australicum</name>
    <dbReference type="NCBI Taxonomy" id="536018"/>
    <lineage>
        <taxon>Bacteria</taxon>
        <taxon>Pseudomonadati</taxon>
        <taxon>Pseudomonadota</taxon>
        <taxon>Alphaproteobacteria</taxon>
        <taxon>Hyphomicrobiales</taxon>
        <taxon>Phyllobacteriaceae</taxon>
        <taxon>Mesorhizobium</taxon>
    </lineage>
</organism>
<reference evidence="2 3" key="1">
    <citation type="submission" date="2017-04" db="EMBL/GenBank/DDBJ databases">
        <authorList>
            <person name="Afonso C.L."/>
            <person name="Miller P.J."/>
            <person name="Scott M.A."/>
            <person name="Spackman E."/>
            <person name="Goraichik I."/>
            <person name="Dimitrov K.M."/>
            <person name="Suarez D.L."/>
            <person name="Swayne D.E."/>
        </authorList>
    </citation>
    <scope>NUCLEOTIDE SEQUENCE [LARGE SCALE GENOMIC DNA]</scope>
    <source>
        <strain evidence="2 3">B5P</strain>
    </source>
</reference>
<gene>
    <name evidence="2" type="ORF">SAMN02982922_5862</name>
</gene>
<dbReference type="RefSeq" id="WP_085467405.1">
    <property type="nucleotide sequence ID" value="NZ_FXBL01000004.1"/>
</dbReference>
<dbReference type="EMBL" id="FXBL01000004">
    <property type="protein sequence ID" value="SMH57668.1"/>
    <property type="molecule type" value="Genomic_DNA"/>
</dbReference>
<feature type="signal peptide" evidence="1">
    <location>
        <begin position="1"/>
        <end position="20"/>
    </location>
</feature>
<dbReference type="AlphaFoldDB" id="A0A1X7Q121"/>
<dbReference type="Proteomes" id="UP000193083">
    <property type="component" value="Unassembled WGS sequence"/>
</dbReference>
<sequence>MNKFLLASVAVLGLSGVAAAQEAPALIYSDAFAQNVQNAGTAPVGAGFSVSSHQNATVPGADGFLINLNQNYSGR</sequence>